<dbReference type="GO" id="GO:0005506">
    <property type="term" value="F:iron ion binding"/>
    <property type="evidence" value="ECO:0007669"/>
    <property type="project" value="InterPro"/>
</dbReference>
<dbReference type="GO" id="GO:0006979">
    <property type="term" value="P:response to oxidative stress"/>
    <property type="evidence" value="ECO:0007669"/>
    <property type="project" value="TreeGrafter"/>
</dbReference>
<feature type="binding site" evidence="12">
    <location>
        <position position="690"/>
    </location>
    <ligand>
        <name>[4Fe-4S] cluster</name>
        <dbReference type="ChEBI" id="CHEBI:49883"/>
        <label>1</label>
    </ligand>
</feature>
<feature type="binding site" evidence="12">
    <location>
        <position position="749"/>
    </location>
    <ligand>
        <name>[4Fe-4S] cluster</name>
        <dbReference type="ChEBI" id="CHEBI:49883"/>
        <label>2</label>
    </ligand>
</feature>
<dbReference type="GO" id="GO:0051539">
    <property type="term" value="F:4 iron, 4 sulfur cluster binding"/>
    <property type="evidence" value="ECO:0007669"/>
    <property type="project" value="UniProtKB-KW"/>
</dbReference>
<dbReference type="Proteomes" id="UP000546464">
    <property type="component" value="Unassembled WGS sequence"/>
</dbReference>
<dbReference type="InterPro" id="IPR009014">
    <property type="entry name" value="Transketo_C/PFOR_II"/>
</dbReference>
<dbReference type="RefSeq" id="WP_185675750.1">
    <property type="nucleotide sequence ID" value="NZ_JACHVB010000034.1"/>
</dbReference>
<dbReference type="FunFam" id="3.40.920.10:FF:000001">
    <property type="entry name" value="Pyruvate:ferredoxin (Flavodoxin) oxidoreductase"/>
    <property type="match status" value="1"/>
</dbReference>
<evidence type="ECO:0000313" key="14">
    <source>
        <dbReference type="EMBL" id="MBC2594785.1"/>
    </source>
</evidence>
<feature type="binding site" evidence="10">
    <location>
        <begin position="998"/>
        <end position="1003"/>
    </location>
    <ligand>
        <name>thiamine diphosphate</name>
        <dbReference type="ChEBI" id="CHEBI:58937"/>
    </ligand>
</feature>
<dbReference type="Pfam" id="PF10371">
    <property type="entry name" value="EKR"/>
    <property type="match status" value="1"/>
</dbReference>
<feature type="site" description="Important for catalytic activity" evidence="11">
    <location>
        <position position="114"/>
    </location>
</feature>
<keyword evidence="2 9" id="KW-0813">Transport</keyword>
<feature type="site" description="Important for catalytic activity" evidence="11">
    <location>
        <position position="31"/>
    </location>
</feature>
<feature type="binding site" evidence="10">
    <location>
        <position position="31"/>
    </location>
    <ligand>
        <name>pyruvate</name>
        <dbReference type="ChEBI" id="CHEBI:15361"/>
    </ligand>
</feature>
<dbReference type="Pfam" id="PF02775">
    <property type="entry name" value="TPP_enzyme_C"/>
    <property type="match status" value="1"/>
</dbReference>
<dbReference type="PANTHER" id="PTHR32154">
    <property type="entry name" value="PYRUVATE-FLAVODOXIN OXIDOREDUCTASE-RELATED"/>
    <property type="match status" value="1"/>
</dbReference>
<dbReference type="Gene3D" id="4.10.780.10">
    <property type="entry name" value="Pyruvate-flavodoxin oxidoreductase, EKR domain"/>
    <property type="match status" value="1"/>
</dbReference>
<evidence type="ECO:0000256" key="2">
    <source>
        <dbReference type="ARBA" id="ARBA00022448"/>
    </source>
</evidence>
<dbReference type="EMBL" id="JACHVB010000034">
    <property type="protein sequence ID" value="MBC2594785.1"/>
    <property type="molecule type" value="Genomic_DNA"/>
</dbReference>
<evidence type="ECO:0000256" key="1">
    <source>
        <dbReference type="ARBA" id="ARBA00009032"/>
    </source>
</evidence>
<feature type="binding site" evidence="10">
    <location>
        <position position="114"/>
    </location>
    <ligand>
        <name>pyruvate</name>
        <dbReference type="ChEBI" id="CHEBI:15361"/>
    </ligand>
</feature>
<dbReference type="FunFam" id="3.40.50.970:FF:000012">
    <property type="entry name" value="Pyruvate:ferredoxin (Flavodoxin) oxidoreductase"/>
    <property type="match status" value="1"/>
</dbReference>
<feature type="binding site" evidence="12">
    <location>
        <position position="700"/>
    </location>
    <ligand>
        <name>[4Fe-4S] cluster</name>
        <dbReference type="ChEBI" id="CHEBI:49883"/>
        <label>2</label>
    </ligand>
</feature>
<feature type="binding site" evidence="12">
    <location>
        <position position="693"/>
    </location>
    <ligand>
        <name>[4Fe-4S] cluster</name>
        <dbReference type="ChEBI" id="CHEBI:49883"/>
        <label>1</label>
    </ligand>
</feature>
<feature type="binding site" evidence="12">
    <location>
        <position position="746"/>
    </location>
    <ligand>
        <name>[4Fe-4S] cluster</name>
        <dbReference type="ChEBI" id="CHEBI:49883"/>
        <label>2</label>
    </ligand>
</feature>
<dbReference type="Gene3D" id="3.40.50.920">
    <property type="match status" value="1"/>
</dbReference>
<dbReference type="GO" id="GO:0022900">
    <property type="term" value="P:electron transport chain"/>
    <property type="evidence" value="ECO:0007669"/>
    <property type="project" value="InterPro"/>
</dbReference>
<evidence type="ECO:0000256" key="8">
    <source>
        <dbReference type="ARBA" id="ARBA00023014"/>
    </source>
</evidence>
<feature type="binding site" evidence="12">
    <location>
        <position position="696"/>
    </location>
    <ligand>
        <name>[4Fe-4S] cluster</name>
        <dbReference type="ChEBI" id="CHEBI:49883"/>
        <label>1</label>
    </ligand>
</feature>
<dbReference type="FunFam" id="3.40.50.970:FF:000041">
    <property type="entry name" value="Pyruvate:ferredoxin (Flavodoxin) oxidoreductase"/>
    <property type="match status" value="1"/>
</dbReference>
<dbReference type="SUPFAM" id="SSF52922">
    <property type="entry name" value="TK C-terminal domain-like"/>
    <property type="match status" value="1"/>
</dbReference>
<dbReference type="InterPro" id="IPR037112">
    <property type="entry name" value="Pyrv-flavodox_OxR_EKR_sf"/>
</dbReference>
<keyword evidence="4 12" id="KW-0479">Metal-binding</keyword>
<evidence type="ECO:0000313" key="15">
    <source>
        <dbReference type="Proteomes" id="UP000546464"/>
    </source>
</evidence>
<dbReference type="InterPro" id="IPR002869">
    <property type="entry name" value="Pyrv_flavodox_OxRed_cen"/>
</dbReference>
<dbReference type="PROSITE" id="PS00198">
    <property type="entry name" value="4FE4S_FER_1"/>
    <property type="match status" value="2"/>
</dbReference>
<dbReference type="CDD" id="cd03377">
    <property type="entry name" value="TPP_PFOR_PNO"/>
    <property type="match status" value="1"/>
</dbReference>
<dbReference type="NCBIfam" id="TIGR02176">
    <property type="entry name" value="pyruv_ox_red"/>
    <property type="match status" value="1"/>
</dbReference>
<feature type="site" description="Important for catalytic activity" evidence="11">
    <location>
        <position position="64"/>
    </location>
</feature>
<organism evidence="14 15">
    <name type="scientific">Ruficoccus amylovorans</name>
    <dbReference type="NCBI Taxonomy" id="1804625"/>
    <lineage>
        <taxon>Bacteria</taxon>
        <taxon>Pseudomonadati</taxon>
        <taxon>Verrucomicrobiota</taxon>
        <taxon>Opitutia</taxon>
        <taxon>Puniceicoccales</taxon>
        <taxon>Cerasicoccaceae</taxon>
        <taxon>Ruficoccus</taxon>
    </lineage>
</organism>
<dbReference type="Gene3D" id="3.40.50.970">
    <property type="match status" value="2"/>
</dbReference>
<feature type="binding site" evidence="12">
    <location>
        <position position="847"/>
    </location>
    <ligand>
        <name>[4Fe-4S] cluster</name>
        <dbReference type="ChEBI" id="CHEBI:49883"/>
        <label>3</label>
    </ligand>
</feature>
<feature type="binding site" evidence="12">
    <location>
        <position position="819"/>
    </location>
    <ligand>
        <name>[4Fe-4S] cluster</name>
        <dbReference type="ChEBI" id="CHEBI:49883"/>
        <label>3</label>
    </ligand>
</feature>
<evidence type="ECO:0000256" key="9">
    <source>
        <dbReference type="PIRNR" id="PIRNR000159"/>
    </source>
</evidence>
<keyword evidence="7 12" id="KW-0408">Iron</keyword>
<feature type="binding site" evidence="12">
    <location>
        <position position="752"/>
    </location>
    <ligand>
        <name>[4Fe-4S] cluster</name>
        <dbReference type="ChEBI" id="CHEBI:49883"/>
        <label>2</label>
    </ligand>
</feature>
<evidence type="ECO:0000256" key="12">
    <source>
        <dbReference type="PIRSR" id="PIRSR000159-50"/>
    </source>
</evidence>
<feature type="site" description="Important for catalytic activity" evidence="11">
    <location>
        <position position="1003"/>
    </location>
</feature>
<dbReference type="SUPFAM" id="SSF54862">
    <property type="entry name" value="4Fe-4S ferredoxins"/>
    <property type="match status" value="1"/>
</dbReference>
<evidence type="ECO:0000259" key="13">
    <source>
        <dbReference type="PROSITE" id="PS51379"/>
    </source>
</evidence>
<dbReference type="FunFam" id="3.40.50.920:FF:000007">
    <property type="entry name" value="Pyruvate:ferredoxin (Flavodoxin) oxidoreductase"/>
    <property type="match status" value="1"/>
</dbReference>
<feature type="binding site" evidence="12">
    <location>
        <position position="822"/>
    </location>
    <ligand>
        <name>[4Fe-4S] cluster</name>
        <dbReference type="ChEBI" id="CHEBI:49883"/>
        <label>3</label>
    </ligand>
</feature>
<dbReference type="FunFam" id="3.30.70.20:FF:000022">
    <property type="entry name" value="Pyruvate:ferredoxin (Flavodoxin) oxidoreductase"/>
    <property type="match status" value="1"/>
</dbReference>
<evidence type="ECO:0000256" key="4">
    <source>
        <dbReference type="ARBA" id="ARBA00022723"/>
    </source>
</evidence>
<evidence type="ECO:0000256" key="5">
    <source>
        <dbReference type="ARBA" id="ARBA00022982"/>
    </source>
</evidence>
<name>A0A842HDZ7_9BACT</name>
<sequence length="1183" mass="129708">MTQSLSIKDANEAVAQIAYRLSETISIYPITPSSPMAEHCDEWSSQRKPNLWGVVPEVTQMQSEGGVAGAVHGALLGGTLTTTFTASQGLLLMIPNMYKIAGELLPFCMHVTARSLATQGLSIFGDHSDVMACRQTGFAMLASNSVQEAHDMAAVCHAATLKCRVPFMHFFDGFRTSHEINTYEPLPEEVIKDLIDEKAISDFRKRGMSPDDPFIHGTAQNPDVYFQGREASNPFYHVLPEAVTEAMNKLGKATGRHYSLVDYAGDPEADRVVVVMGSGAETCEQTANWLNQNGEKVGVIKVRLYRPFPLDAFIDAIPASVKSIAVLDRTKEPGSLGEPLYQDVITALAQRPLRREITVVGGRYGLGSKEFDPAMAKAVFDNLKADAPKTGFTVGIIDDVTNTSLPVSEDFDLEAPDIFRAVFFGLGSDGTVGANKNSIKIIGEETDNYAQAYFVYDSKKSGAMTVSHLRFGPRAIQAPYLIKNARFVGCHQWQFMRQYDLLKYAAENAVFLLNSPYGPEKVWNHLPHEVQEAMIRKNVQLYTIDAYHVAKEAGMGGRTNTIMQTCFFAISGILPKDEAIAQIKKAIKKTYGKKGEAIVQKNYAAVDAAVANLYEIPLPATPTSEDVIPPTVAAEAPDFVKNITAIMMRGEGDRLPVSALPIDGCWPTDTARWEKRNIATEIPIWDPEICIQCGKCAMICPHATIRAKYYPEEAAADAPEEFRSTAFRSRNNPGNLFTIQVAPEDCTGCGLCVTICPAKDKANPRRKAINMEPHEDCVERERKNYDFFLDLPAPPRAELGLTVKDSQLREPLFEYSGACAGCGETPYIKLLTQLFGDRLLVANATGCSSIYGGNLPTTPYSKNADGRGPAWANSLFEDNAEFGYGIRLAADRKGDIARHYLQRCASELGDNLVREILHAPQQTEEQIFAQRDRVAVVKNRLKLVNTPESRVLLDLADFLVKKSVWCIGGDGWAYDIGFGGLDHVLASGRNVNILVLDTEVYSNTGGQSSKSTPLAAVAKFAAGGKATPKKDLGMIAMGYGNVFVASVAMGAKDSQVVQAMAEAESFDGPSLIIAYSHCIAHGYNLNFGPEQQKKAVASGHWPLYRYDPRRTLTGEPALKLDSPPPKIPLREYIENEVRYRMLMNSEPDRSAELIRQAQERVQEKAARYQLMASAGTANDEDAN</sequence>
<dbReference type="InterPro" id="IPR019752">
    <property type="entry name" value="Pyrv/ketoisovalerate_OxRed_cat"/>
</dbReference>
<dbReference type="PIRSF" id="PIRSF000159">
    <property type="entry name" value="NifJ"/>
    <property type="match status" value="1"/>
</dbReference>
<comment type="similarity">
    <text evidence="1 9">Belongs to the pyruvate:ferredoxin/flavodoxin oxidoreductase family.</text>
</comment>
<evidence type="ECO:0000256" key="7">
    <source>
        <dbReference type="ARBA" id="ARBA00023004"/>
    </source>
</evidence>
<keyword evidence="8 12" id="KW-0411">Iron-sulfur</keyword>
<dbReference type="CDD" id="cd07034">
    <property type="entry name" value="TPP_PYR_PFOR_IOR-alpha_like"/>
    <property type="match status" value="1"/>
</dbReference>
<dbReference type="InterPro" id="IPR050722">
    <property type="entry name" value="Pyruvate:ferred/Flavod_OxRd"/>
</dbReference>
<evidence type="ECO:0000256" key="10">
    <source>
        <dbReference type="PIRSR" id="PIRSR000159-1"/>
    </source>
</evidence>
<feature type="domain" description="4Fe-4S ferredoxin-type" evidence="13">
    <location>
        <begin position="681"/>
        <end position="710"/>
    </location>
</feature>
<protein>
    <submittedName>
        <fullName evidence="14">Pyruvate:ferredoxin (Flavodoxin) oxidoreductase</fullName>
    </submittedName>
</protein>
<evidence type="ECO:0000256" key="6">
    <source>
        <dbReference type="ARBA" id="ARBA00023002"/>
    </source>
</evidence>
<feature type="binding site" evidence="10">
    <location>
        <position position="847"/>
    </location>
    <ligand>
        <name>thiamine diphosphate</name>
        <dbReference type="ChEBI" id="CHEBI:58937"/>
    </ligand>
</feature>
<dbReference type="GO" id="GO:0016903">
    <property type="term" value="F:oxidoreductase activity, acting on the aldehyde or oxo group of donors"/>
    <property type="evidence" value="ECO:0007669"/>
    <property type="project" value="InterPro"/>
</dbReference>
<keyword evidence="5 9" id="KW-0249">Electron transport</keyword>
<comment type="cofactor">
    <cofactor evidence="12">
        <name>[4Fe-4S] cluster</name>
        <dbReference type="ChEBI" id="CHEBI:49883"/>
    </cofactor>
    <text evidence="12">Binds 3 [4Fe-4S] clusters per subunit.</text>
</comment>
<proteinExistence type="inferred from homology"/>
<feature type="binding site" evidence="10">
    <location>
        <begin position="969"/>
        <end position="972"/>
    </location>
    <ligand>
        <name>thiamine diphosphate</name>
        <dbReference type="ChEBI" id="CHEBI:58937"/>
    </ligand>
</feature>
<dbReference type="Pfam" id="PF17147">
    <property type="entry name" value="PFOR_II"/>
    <property type="match status" value="1"/>
</dbReference>
<comment type="caution">
    <text evidence="14">The sequence shown here is derived from an EMBL/GenBank/DDBJ whole genome shotgun (WGS) entry which is preliminary data.</text>
</comment>
<keyword evidence="15" id="KW-1185">Reference proteome</keyword>
<keyword evidence="3 12" id="KW-0004">4Fe-4S</keyword>
<dbReference type="Gene3D" id="3.30.70.20">
    <property type="match status" value="1"/>
</dbReference>
<feature type="domain" description="4Fe-4S ferredoxin-type" evidence="13">
    <location>
        <begin position="737"/>
        <end position="767"/>
    </location>
</feature>
<evidence type="ECO:0000256" key="3">
    <source>
        <dbReference type="ARBA" id="ARBA00022485"/>
    </source>
</evidence>
<dbReference type="Pfam" id="PF01855">
    <property type="entry name" value="POR_N"/>
    <property type="match status" value="1"/>
</dbReference>
<dbReference type="SUPFAM" id="SSF52518">
    <property type="entry name" value="Thiamin diphosphate-binding fold (THDP-binding)"/>
    <property type="match status" value="2"/>
</dbReference>
<dbReference type="SUPFAM" id="SSF53323">
    <property type="entry name" value="Pyruvate-ferredoxin oxidoreductase, PFOR, domain III"/>
    <property type="match status" value="1"/>
</dbReference>
<dbReference type="PROSITE" id="PS51379">
    <property type="entry name" value="4FE4S_FER_2"/>
    <property type="match status" value="2"/>
</dbReference>
<dbReference type="InterPro" id="IPR002880">
    <property type="entry name" value="Pyrv_Fd/Flavodoxin_OxRdtase_N"/>
</dbReference>
<dbReference type="AlphaFoldDB" id="A0A842HDZ7"/>
<dbReference type="GO" id="GO:0030976">
    <property type="term" value="F:thiamine pyrophosphate binding"/>
    <property type="evidence" value="ECO:0007669"/>
    <property type="project" value="InterPro"/>
</dbReference>
<reference evidence="14 15" key="1">
    <citation type="submission" date="2020-07" db="EMBL/GenBank/DDBJ databases">
        <authorList>
            <person name="Feng X."/>
        </authorList>
    </citation>
    <scope>NUCLEOTIDE SEQUENCE [LARGE SCALE GENOMIC DNA]</scope>
    <source>
        <strain evidence="14 15">JCM31066</strain>
    </source>
</reference>
<accession>A0A842HDZ7</accession>
<dbReference type="InterPro" id="IPR011766">
    <property type="entry name" value="TPP_enzyme_TPP-bd"/>
</dbReference>
<dbReference type="Pfam" id="PF12838">
    <property type="entry name" value="Fer4_7"/>
    <property type="match status" value="1"/>
</dbReference>
<keyword evidence="14" id="KW-0670">Pyruvate</keyword>
<feature type="binding site" evidence="12">
    <location>
        <position position="1078"/>
    </location>
    <ligand>
        <name>[4Fe-4S] cluster</name>
        <dbReference type="ChEBI" id="CHEBI:49883"/>
        <label>3</label>
    </ligand>
</feature>
<dbReference type="InterPro" id="IPR029061">
    <property type="entry name" value="THDP-binding"/>
</dbReference>
<dbReference type="PANTHER" id="PTHR32154:SF0">
    <property type="entry name" value="PYRUVATE-FLAVODOXIN OXIDOREDUCTASE-RELATED"/>
    <property type="match status" value="1"/>
</dbReference>
<evidence type="ECO:0000256" key="11">
    <source>
        <dbReference type="PIRSR" id="PIRSR000159-2"/>
    </source>
</evidence>
<dbReference type="InterPro" id="IPR017900">
    <property type="entry name" value="4Fe4S_Fe_S_CS"/>
</dbReference>
<feature type="binding site" evidence="10">
    <location>
        <position position="824"/>
    </location>
    <ligand>
        <name>thiamine diphosphate</name>
        <dbReference type="ChEBI" id="CHEBI:58937"/>
    </ligand>
</feature>
<dbReference type="Pfam" id="PF01558">
    <property type="entry name" value="POR"/>
    <property type="match status" value="1"/>
</dbReference>
<dbReference type="InterPro" id="IPR033412">
    <property type="entry name" value="PFOR_II"/>
</dbReference>
<dbReference type="InterPro" id="IPR019456">
    <property type="entry name" value="Pyrv-flavodox_OxRtase_EKR"/>
</dbReference>
<feature type="binding site" evidence="12">
    <location>
        <position position="756"/>
    </location>
    <ligand>
        <name>[4Fe-4S] cluster</name>
        <dbReference type="ChEBI" id="CHEBI:49883"/>
        <label>1</label>
    </ligand>
</feature>
<dbReference type="InterPro" id="IPR011895">
    <property type="entry name" value="Pyrv_flavodox_OxRed"/>
</dbReference>
<dbReference type="InterPro" id="IPR017896">
    <property type="entry name" value="4Fe4S_Fe-S-bd"/>
</dbReference>
<feature type="binding site" evidence="10">
    <location>
        <position position="64"/>
    </location>
    <ligand>
        <name>thiamine diphosphate</name>
        <dbReference type="ChEBI" id="CHEBI:58937"/>
    </ligand>
</feature>
<gene>
    <name evidence="14" type="primary">nifJ</name>
    <name evidence="14" type="ORF">H5P28_10980</name>
</gene>
<keyword evidence="6 9" id="KW-0560">Oxidoreductase</keyword>
<dbReference type="SMART" id="SM00890">
    <property type="entry name" value="EKR"/>
    <property type="match status" value="1"/>
</dbReference>
<dbReference type="GO" id="GO:0044281">
    <property type="term" value="P:small molecule metabolic process"/>
    <property type="evidence" value="ECO:0007669"/>
    <property type="project" value="UniProtKB-ARBA"/>
</dbReference>
<dbReference type="Gene3D" id="3.40.920.10">
    <property type="entry name" value="Pyruvate-ferredoxin oxidoreductase, PFOR, domain III"/>
    <property type="match status" value="1"/>
</dbReference>